<accession>A0AAE4FPY8</accession>
<evidence type="ECO:0000313" key="2">
    <source>
        <dbReference type="Proteomes" id="UP001268256"/>
    </source>
</evidence>
<dbReference type="Proteomes" id="UP001268256">
    <property type="component" value="Unassembled WGS sequence"/>
</dbReference>
<proteinExistence type="predicted"/>
<name>A0AAE4FPY8_9CYAN</name>
<dbReference type="EMBL" id="JAVMIP010000001">
    <property type="protein sequence ID" value="MDS3859599.1"/>
    <property type="molecule type" value="Genomic_DNA"/>
</dbReference>
<dbReference type="AlphaFoldDB" id="A0AAE4FPY8"/>
<evidence type="ECO:0000313" key="1">
    <source>
        <dbReference type="EMBL" id="MDS3859599.1"/>
    </source>
</evidence>
<dbReference type="RefSeq" id="WP_322876902.1">
    <property type="nucleotide sequence ID" value="NZ_JAVMIP010000001.1"/>
</dbReference>
<protein>
    <submittedName>
        <fullName evidence="1">Uncharacterized protein</fullName>
    </submittedName>
</protein>
<gene>
    <name evidence="1" type="ORF">RIF25_02140</name>
</gene>
<reference evidence="2" key="1">
    <citation type="submission" date="2023-07" db="EMBL/GenBank/DDBJ databases">
        <authorList>
            <person name="Luz R."/>
            <person name="Cordeiro R."/>
            <person name="Fonseca A."/>
            <person name="Goncalves V."/>
        </authorList>
    </citation>
    <scope>NUCLEOTIDE SEQUENCE [LARGE SCALE GENOMIC DNA]</scope>
    <source>
        <strain evidence="2">BACA0444</strain>
    </source>
</reference>
<comment type="caution">
    <text evidence="1">The sequence shown here is derived from an EMBL/GenBank/DDBJ whole genome shotgun (WGS) entry which is preliminary data.</text>
</comment>
<organism evidence="1 2">
    <name type="scientific">Pseudocalidococcus azoricus BACA0444</name>
    <dbReference type="NCBI Taxonomy" id="2918990"/>
    <lineage>
        <taxon>Bacteria</taxon>
        <taxon>Bacillati</taxon>
        <taxon>Cyanobacteriota</taxon>
        <taxon>Cyanophyceae</taxon>
        <taxon>Acaryochloridales</taxon>
        <taxon>Thermosynechococcaceae</taxon>
        <taxon>Pseudocalidococcus</taxon>
        <taxon>Pseudocalidococcus azoricus</taxon>
    </lineage>
</organism>
<sequence>MSLNLTKAEQQHLAAVNIQVAQQLGQALKNPEILADIPNGAAVFPITADV</sequence>
<keyword evidence="2" id="KW-1185">Reference proteome</keyword>